<evidence type="ECO:0000313" key="1">
    <source>
        <dbReference type="EMBL" id="KOF81622.1"/>
    </source>
</evidence>
<gene>
    <name evidence="1" type="ORF">OCBIM_22026303mg</name>
</gene>
<protein>
    <submittedName>
        <fullName evidence="1">Uncharacterized protein</fullName>
    </submittedName>
</protein>
<dbReference type="AlphaFoldDB" id="A0A0L8GXJ0"/>
<dbReference type="EMBL" id="KQ420023">
    <property type="protein sequence ID" value="KOF81622.1"/>
    <property type="molecule type" value="Genomic_DNA"/>
</dbReference>
<name>A0A0L8GXJ0_OCTBM</name>
<accession>A0A0L8GXJ0</accession>
<proteinExistence type="predicted"/>
<organism evidence="1">
    <name type="scientific">Octopus bimaculoides</name>
    <name type="common">California two-spotted octopus</name>
    <dbReference type="NCBI Taxonomy" id="37653"/>
    <lineage>
        <taxon>Eukaryota</taxon>
        <taxon>Metazoa</taxon>
        <taxon>Spiralia</taxon>
        <taxon>Lophotrochozoa</taxon>
        <taxon>Mollusca</taxon>
        <taxon>Cephalopoda</taxon>
        <taxon>Coleoidea</taxon>
        <taxon>Octopodiformes</taxon>
        <taxon>Octopoda</taxon>
        <taxon>Incirrata</taxon>
        <taxon>Octopodidae</taxon>
        <taxon>Octopus</taxon>
    </lineage>
</organism>
<sequence length="52" mass="5969">MFKSNKEVGAVKCRVSQEKTANVEHFLNDFSVINRVYCDPSIYLENNNLTAM</sequence>
<reference evidence="1" key="1">
    <citation type="submission" date="2015-07" db="EMBL/GenBank/DDBJ databases">
        <title>MeaNS - Measles Nucleotide Surveillance Program.</title>
        <authorList>
            <person name="Tran T."/>
            <person name="Druce J."/>
        </authorList>
    </citation>
    <scope>NUCLEOTIDE SEQUENCE</scope>
    <source>
        <strain evidence="1">UCB-OBI-ISO-001</strain>
        <tissue evidence="1">Gonad</tissue>
    </source>
</reference>